<dbReference type="GO" id="GO:0016787">
    <property type="term" value="F:hydrolase activity"/>
    <property type="evidence" value="ECO:0007669"/>
    <property type="project" value="UniProtKB-KW"/>
</dbReference>
<dbReference type="InterPro" id="IPR036412">
    <property type="entry name" value="HAD-like_sf"/>
</dbReference>
<sequence>HVLYPHESDSGREAFKLAYSRHFTQAYVTPSAFFPRVMESLDALLEKGSKIAVATGKSRKGLIRVLSNLGLVDYFQASRCADETCSKPSP</sequence>
<accession>A0AAW7XBS0</accession>
<dbReference type="EMBL" id="JAUOPB010000234">
    <property type="protein sequence ID" value="MDO6425080.1"/>
    <property type="molecule type" value="Genomic_DNA"/>
</dbReference>
<organism evidence="1 2">
    <name type="scientific">Saccharophagus degradans</name>
    <dbReference type="NCBI Taxonomy" id="86304"/>
    <lineage>
        <taxon>Bacteria</taxon>
        <taxon>Pseudomonadati</taxon>
        <taxon>Pseudomonadota</taxon>
        <taxon>Gammaproteobacteria</taxon>
        <taxon>Cellvibrionales</taxon>
        <taxon>Cellvibrionaceae</taxon>
        <taxon>Saccharophagus</taxon>
    </lineage>
</organism>
<dbReference type="Gene3D" id="3.40.50.1000">
    <property type="entry name" value="HAD superfamily/HAD-like"/>
    <property type="match status" value="1"/>
</dbReference>
<dbReference type="InterPro" id="IPR023214">
    <property type="entry name" value="HAD_sf"/>
</dbReference>
<feature type="non-terminal residue" evidence="1">
    <location>
        <position position="90"/>
    </location>
</feature>
<dbReference type="Gene3D" id="1.10.150.240">
    <property type="entry name" value="Putative phosphatase, domain 2"/>
    <property type="match status" value="1"/>
</dbReference>
<dbReference type="InterPro" id="IPR041492">
    <property type="entry name" value="HAD_2"/>
</dbReference>
<reference evidence="1" key="1">
    <citation type="submission" date="2023-07" db="EMBL/GenBank/DDBJ databases">
        <title>Genome content predicts the carbon catabolic preferences of heterotrophic bacteria.</title>
        <authorList>
            <person name="Gralka M."/>
        </authorList>
    </citation>
    <scope>NUCLEOTIDE SEQUENCE</scope>
    <source>
        <strain evidence="1">I3M17_2</strain>
    </source>
</reference>
<dbReference type="AlphaFoldDB" id="A0AAW7XBS0"/>
<dbReference type="Proteomes" id="UP001169760">
    <property type="component" value="Unassembled WGS sequence"/>
</dbReference>
<comment type="caution">
    <text evidence="1">The sequence shown here is derived from an EMBL/GenBank/DDBJ whole genome shotgun (WGS) entry which is preliminary data.</text>
</comment>
<dbReference type="RefSeq" id="WP_303494464.1">
    <property type="nucleotide sequence ID" value="NZ_JAUOPB010000234.1"/>
</dbReference>
<evidence type="ECO:0000313" key="2">
    <source>
        <dbReference type="Proteomes" id="UP001169760"/>
    </source>
</evidence>
<feature type="non-terminal residue" evidence="1">
    <location>
        <position position="1"/>
    </location>
</feature>
<evidence type="ECO:0000313" key="1">
    <source>
        <dbReference type="EMBL" id="MDO6425080.1"/>
    </source>
</evidence>
<gene>
    <name evidence="1" type="ORF">Q4521_21550</name>
</gene>
<dbReference type="SUPFAM" id="SSF56784">
    <property type="entry name" value="HAD-like"/>
    <property type="match status" value="1"/>
</dbReference>
<proteinExistence type="predicted"/>
<protein>
    <submittedName>
        <fullName evidence="1">HAD hydrolase-like protein</fullName>
    </submittedName>
</protein>
<dbReference type="InterPro" id="IPR023198">
    <property type="entry name" value="PGP-like_dom2"/>
</dbReference>
<dbReference type="Pfam" id="PF13419">
    <property type="entry name" value="HAD_2"/>
    <property type="match status" value="1"/>
</dbReference>
<name>A0AAW7XBS0_9GAMM</name>
<keyword evidence="1" id="KW-0378">Hydrolase</keyword>